<organism evidence="2 3">
    <name type="scientific">Striga asiatica</name>
    <name type="common">Asiatic witchweed</name>
    <name type="synonym">Buchnera asiatica</name>
    <dbReference type="NCBI Taxonomy" id="4170"/>
    <lineage>
        <taxon>Eukaryota</taxon>
        <taxon>Viridiplantae</taxon>
        <taxon>Streptophyta</taxon>
        <taxon>Embryophyta</taxon>
        <taxon>Tracheophyta</taxon>
        <taxon>Spermatophyta</taxon>
        <taxon>Magnoliopsida</taxon>
        <taxon>eudicotyledons</taxon>
        <taxon>Gunneridae</taxon>
        <taxon>Pentapetalae</taxon>
        <taxon>asterids</taxon>
        <taxon>lamiids</taxon>
        <taxon>Lamiales</taxon>
        <taxon>Orobanchaceae</taxon>
        <taxon>Buchnereae</taxon>
        <taxon>Striga</taxon>
    </lineage>
</organism>
<gene>
    <name evidence="2" type="ORF">STAS_13667</name>
</gene>
<accession>A0A5A7PYR2</accession>
<name>A0A5A7PYR2_STRAF</name>
<dbReference type="AlphaFoldDB" id="A0A5A7PYR2"/>
<feature type="region of interest" description="Disordered" evidence="1">
    <location>
        <begin position="35"/>
        <end position="80"/>
    </location>
</feature>
<sequence>MATTVHSRRSHAEASQSRIVKLAYNPKRATADIRHLSSIGSRSTSSPSPASVVPFPLSADHHSSAAKEDDDDNGRDRYSRDRSCRSYFQPFLLQYLSQTTICTGPTPIDLRSRFSYSSLWFSPPLLLNVKDFSLKSEIHKKISNNIKKVGGAFFMFLTHRYSIT</sequence>
<dbReference type="EMBL" id="BKCP01005317">
    <property type="protein sequence ID" value="GER37257.1"/>
    <property type="molecule type" value="Genomic_DNA"/>
</dbReference>
<reference evidence="3" key="1">
    <citation type="journal article" date="2019" name="Curr. Biol.">
        <title>Genome Sequence of Striga asiatica Provides Insight into the Evolution of Plant Parasitism.</title>
        <authorList>
            <person name="Yoshida S."/>
            <person name="Kim S."/>
            <person name="Wafula E.K."/>
            <person name="Tanskanen J."/>
            <person name="Kim Y.M."/>
            <person name="Honaas L."/>
            <person name="Yang Z."/>
            <person name="Spallek T."/>
            <person name="Conn C.E."/>
            <person name="Ichihashi Y."/>
            <person name="Cheong K."/>
            <person name="Cui S."/>
            <person name="Der J.P."/>
            <person name="Gundlach H."/>
            <person name="Jiao Y."/>
            <person name="Hori C."/>
            <person name="Ishida J.K."/>
            <person name="Kasahara H."/>
            <person name="Kiba T."/>
            <person name="Kim M.S."/>
            <person name="Koo N."/>
            <person name="Laohavisit A."/>
            <person name="Lee Y.H."/>
            <person name="Lumba S."/>
            <person name="McCourt P."/>
            <person name="Mortimer J.C."/>
            <person name="Mutuku J.M."/>
            <person name="Nomura T."/>
            <person name="Sasaki-Sekimoto Y."/>
            <person name="Seto Y."/>
            <person name="Wang Y."/>
            <person name="Wakatake T."/>
            <person name="Sakakibara H."/>
            <person name="Demura T."/>
            <person name="Yamaguchi S."/>
            <person name="Yoneyama K."/>
            <person name="Manabe R.I."/>
            <person name="Nelson D.C."/>
            <person name="Schulman A.H."/>
            <person name="Timko M.P."/>
            <person name="dePamphilis C.W."/>
            <person name="Choi D."/>
            <person name="Shirasu K."/>
        </authorList>
    </citation>
    <scope>NUCLEOTIDE SEQUENCE [LARGE SCALE GENOMIC DNA]</scope>
    <source>
        <strain evidence="3">cv. UVA1</strain>
    </source>
</reference>
<dbReference type="GO" id="GO:0016740">
    <property type="term" value="F:transferase activity"/>
    <property type="evidence" value="ECO:0007669"/>
    <property type="project" value="UniProtKB-KW"/>
</dbReference>
<comment type="caution">
    <text evidence="2">The sequence shown here is derived from an EMBL/GenBank/DDBJ whole genome shotgun (WGS) entry which is preliminary data.</text>
</comment>
<evidence type="ECO:0000313" key="2">
    <source>
        <dbReference type="EMBL" id="GER37257.1"/>
    </source>
</evidence>
<evidence type="ECO:0000256" key="1">
    <source>
        <dbReference type="SAM" id="MobiDB-lite"/>
    </source>
</evidence>
<dbReference type="Proteomes" id="UP000325081">
    <property type="component" value="Unassembled WGS sequence"/>
</dbReference>
<keyword evidence="3" id="KW-1185">Reference proteome</keyword>
<protein>
    <submittedName>
        <fullName evidence="2">Multifunctional tRNA nucleotidyltransferase</fullName>
    </submittedName>
</protein>
<proteinExistence type="predicted"/>
<keyword evidence="2" id="KW-0808">Transferase</keyword>
<feature type="compositionally biased region" description="Low complexity" evidence="1">
    <location>
        <begin position="37"/>
        <end position="58"/>
    </location>
</feature>
<evidence type="ECO:0000313" key="3">
    <source>
        <dbReference type="Proteomes" id="UP000325081"/>
    </source>
</evidence>